<feature type="compositionally biased region" description="Polar residues" evidence="1">
    <location>
        <begin position="219"/>
        <end position="234"/>
    </location>
</feature>
<keyword evidence="3" id="KW-1185">Reference proteome</keyword>
<feature type="region of interest" description="Disordered" evidence="1">
    <location>
        <begin position="165"/>
        <end position="329"/>
    </location>
</feature>
<proteinExistence type="predicted"/>
<feature type="compositionally biased region" description="Low complexity" evidence="1">
    <location>
        <begin position="180"/>
        <end position="193"/>
    </location>
</feature>
<feature type="compositionally biased region" description="Low complexity" evidence="1">
    <location>
        <begin position="201"/>
        <end position="212"/>
    </location>
</feature>
<dbReference type="AlphaFoldDB" id="A0A8H6ZF22"/>
<gene>
    <name evidence="2" type="ORF">MSAN_00203900</name>
</gene>
<evidence type="ECO:0000256" key="1">
    <source>
        <dbReference type="SAM" id="MobiDB-lite"/>
    </source>
</evidence>
<feature type="compositionally biased region" description="Basic and acidic residues" evidence="1">
    <location>
        <begin position="165"/>
        <end position="179"/>
    </location>
</feature>
<reference evidence="2" key="1">
    <citation type="submission" date="2020-05" db="EMBL/GenBank/DDBJ databases">
        <title>Mycena genomes resolve the evolution of fungal bioluminescence.</title>
        <authorList>
            <person name="Tsai I.J."/>
        </authorList>
    </citation>
    <scope>NUCLEOTIDE SEQUENCE</scope>
    <source>
        <strain evidence="2">160909Yilan</strain>
    </source>
</reference>
<organism evidence="2 3">
    <name type="scientific">Mycena sanguinolenta</name>
    <dbReference type="NCBI Taxonomy" id="230812"/>
    <lineage>
        <taxon>Eukaryota</taxon>
        <taxon>Fungi</taxon>
        <taxon>Dikarya</taxon>
        <taxon>Basidiomycota</taxon>
        <taxon>Agaricomycotina</taxon>
        <taxon>Agaricomycetes</taxon>
        <taxon>Agaricomycetidae</taxon>
        <taxon>Agaricales</taxon>
        <taxon>Marasmiineae</taxon>
        <taxon>Mycenaceae</taxon>
        <taxon>Mycena</taxon>
    </lineage>
</organism>
<protein>
    <submittedName>
        <fullName evidence="2">Uncharacterized protein</fullName>
    </submittedName>
</protein>
<dbReference type="Proteomes" id="UP000623467">
    <property type="component" value="Unassembled WGS sequence"/>
</dbReference>
<dbReference type="EMBL" id="JACAZH010000001">
    <property type="protein sequence ID" value="KAF7377805.1"/>
    <property type="molecule type" value="Genomic_DNA"/>
</dbReference>
<evidence type="ECO:0000313" key="3">
    <source>
        <dbReference type="Proteomes" id="UP000623467"/>
    </source>
</evidence>
<name>A0A8H6ZF22_9AGAR</name>
<evidence type="ECO:0000313" key="2">
    <source>
        <dbReference type="EMBL" id="KAF7377805.1"/>
    </source>
</evidence>
<accession>A0A8H6ZF22</accession>
<dbReference type="OrthoDB" id="2987752at2759"/>
<sequence>MLSFRRTFTVDPEALTPGHPYSFDNSGRSCHVSFFEFRGAGPPSANFGYAGDVYVDLTPGSHALYWRDRHGSKPGQWRRWTSLLLDKVPLYKYLTAHPWAHDPQTSDLYLWVDPTGVTWTSRAEICASRVVMIQKNIATIAPGDKNPDVEALVAEILERMVDAEDHRTLPPIQDSRDRYSGSSPPLASSSRPVSAKRGRSDSSASQYSASEASRPRVQLPSSTHTTAAYRSPSHSPLIHPKSPSASSGYPQSPLHDRRGLRPISPRPASDLRPPITTEHFHRQTPPAYDYAAAGPSHPRRHESVPSPPPPSNPHPGATEQEMRESFAWNEMQRAQYAEAHFKRELRLKNRELSKFKKKEKDVISMSFMYQKKEQELIAALASVEQRSQAELEEQRAAVRAAQRQVEEAEQQTREAVRELRRVEEALTDARREIQQLKSYPDKIEVQNADSKEGTPSSPKTRDAESYAQDMNRTSFARGERPGRDRSE</sequence>
<feature type="compositionally biased region" description="Basic and acidic residues" evidence="1">
    <location>
        <begin position="432"/>
        <end position="452"/>
    </location>
</feature>
<comment type="caution">
    <text evidence="2">The sequence shown here is derived from an EMBL/GenBank/DDBJ whole genome shotgun (WGS) entry which is preliminary data.</text>
</comment>
<feature type="region of interest" description="Disordered" evidence="1">
    <location>
        <begin position="432"/>
        <end position="487"/>
    </location>
</feature>
<feature type="compositionally biased region" description="Basic and acidic residues" evidence="1">
    <location>
        <begin position="477"/>
        <end position="487"/>
    </location>
</feature>